<gene>
    <name evidence="2" type="ordered locus">SELR_13820</name>
</gene>
<dbReference type="Gene3D" id="1.10.510.10">
    <property type="entry name" value="Transferase(Phosphotransferase) domain 1"/>
    <property type="match status" value="1"/>
</dbReference>
<dbReference type="RefSeq" id="WP_014424527.1">
    <property type="nucleotide sequence ID" value="NC_017068.1"/>
</dbReference>
<dbReference type="Proteomes" id="UP000007887">
    <property type="component" value="Chromosome"/>
</dbReference>
<dbReference type="KEGG" id="sri:SELR_13820"/>
<dbReference type="OrthoDB" id="9805504at2"/>
<dbReference type="EMBL" id="AP012292">
    <property type="protein sequence ID" value="BAL83090.1"/>
    <property type="molecule type" value="Genomic_DNA"/>
</dbReference>
<dbReference type="PROSITE" id="PS50011">
    <property type="entry name" value="PROTEIN_KINASE_DOM"/>
    <property type="match status" value="1"/>
</dbReference>
<dbReference type="SUPFAM" id="SSF56112">
    <property type="entry name" value="Protein kinase-like (PK-like)"/>
    <property type="match status" value="1"/>
</dbReference>
<dbReference type="GO" id="GO:0005524">
    <property type="term" value="F:ATP binding"/>
    <property type="evidence" value="ECO:0007669"/>
    <property type="project" value="InterPro"/>
</dbReference>
<dbReference type="PATRIC" id="fig|927704.6.peg.1426"/>
<protein>
    <recommendedName>
        <fullName evidence="1">Protein kinase domain-containing protein</fullName>
    </recommendedName>
</protein>
<reference evidence="2 3" key="1">
    <citation type="submission" date="2011-10" db="EMBL/GenBank/DDBJ databases">
        <title>Whole genome sequence of Selenomonas ruminantium subsp. lactilytica TAM6421.</title>
        <authorList>
            <person name="Oguchi A."/>
            <person name="Ankai A."/>
            <person name="Kaneko J."/>
            <person name="Yamada-Narita S."/>
            <person name="Fukui S."/>
            <person name="Takahashi M."/>
            <person name="Onodera T."/>
            <person name="Kojima S."/>
            <person name="Fushimi T."/>
            <person name="Abe N."/>
            <person name="Kamio Y."/>
            <person name="Yamazaki S."/>
            <person name="Fujita N."/>
        </authorList>
    </citation>
    <scope>NUCLEOTIDE SEQUENCE [LARGE SCALE GENOMIC DNA]</scope>
    <source>
        <strain evidence="3">NBRC 103574 / TAM6421</strain>
    </source>
</reference>
<dbReference type="GO" id="GO:0004672">
    <property type="term" value="F:protein kinase activity"/>
    <property type="evidence" value="ECO:0007669"/>
    <property type="project" value="InterPro"/>
</dbReference>
<evidence type="ECO:0000313" key="3">
    <source>
        <dbReference type="Proteomes" id="UP000007887"/>
    </source>
</evidence>
<dbReference type="SMART" id="SM00220">
    <property type="entry name" value="S_TKc"/>
    <property type="match status" value="1"/>
</dbReference>
<evidence type="ECO:0000313" key="2">
    <source>
        <dbReference type="EMBL" id="BAL83090.1"/>
    </source>
</evidence>
<dbReference type="InterPro" id="IPR000719">
    <property type="entry name" value="Prot_kinase_dom"/>
</dbReference>
<name>I0GQQ3_SELRL</name>
<evidence type="ECO:0000259" key="1">
    <source>
        <dbReference type="PROSITE" id="PS50011"/>
    </source>
</evidence>
<dbReference type="eggNOG" id="COG4248">
    <property type="taxonomic scope" value="Bacteria"/>
</dbReference>
<dbReference type="AlphaFoldDB" id="I0GQQ3"/>
<organism evidence="2 3">
    <name type="scientific">Selenomonas ruminantium subsp. lactilytica (strain NBRC 103574 / TAM6421)</name>
    <dbReference type="NCBI Taxonomy" id="927704"/>
    <lineage>
        <taxon>Bacteria</taxon>
        <taxon>Bacillati</taxon>
        <taxon>Bacillota</taxon>
        <taxon>Negativicutes</taxon>
        <taxon>Selenomonadales</taxon>
        <taxon>Selenomonadaceae</taxon>
        <taxon>Selenomonas</taxon>
    </lineage>
</organism>
<feature type="domain" description="Protein kinase" evidence="1">
    <location>
        <begin position="25"/>
        <end position="345"/>
    </location>
</feature>
<sequence length="478" mass="55078">MEITEQGVDGFVQPTECVDEFKHKYRLLKEIARGGQGAVYRTHAPRLVIKLELSDHRFVQASKAARDKYLSLRLLPIPKDLPITLPLAVLEKYSGYVMRLMDDMISFRDAFNCNGDDAPIENEWLENIATQNQNIAIICCNLIKHGGMRRFWQAYMKTACLLARLHEVGLVYCDFSANNVFISDSQEFCNVWLIDADNLDFEENTCQHRVWTPGIGAPEIIDEYVAKGCTFYSDCYAFAATLFQQLTHHHPFEGELFDEQVEELDDIVQVEYLRDCGEYPWVFDTTDDSNIWSGDGDFYQNLIPPRLMALLNETFSAEEGLFHKQRRPSMAEWAYSLARSLDETVRCPKCQMERYGKKTVCPWCDHEHPLLTITSYSQNGEIWWQLAHEIELGQNISIPLRLVNGFKVREIDEVAFTMQWTANGIYIHKTKESLSIEFADRKMGRVAASGFETTEDTLYIYCLGNGNTAKRIEVRLIK</sequence>
<dbReference type="InterPro" id="IPR011009">
    <property type="entry name" value="Kinase-like_dom_sf"/>
</dbReference>
<accession>I0GQQ3</accession>
<proteinExistence type="predicted"/>
<dbReference type="HOGENOM" id="CLU_043137_0_0_9"/>